<evidence type="ECO:0000256" key="1">
    <source>
        <dbReference type="SAM" id="MobiDB-lite"/>
    </source>
</evidence>
<keyword evidence="3" id="KW-1185">Reference proteome</keyword>
<feature type="region of interest" description="Disordered" evidence="1">
    <location>
        <begin position="1"/>
        <end position="33"/>
    </location>
</feature>
<feature type="compositionally biased region" description="Basic residues" evidence="1">
    <location>
        <begin position="172"/>
        <end position="182"/>
    </location>
</feature>
<dbReference type="EMBL" id="OZ034819">
    <property type="protein sequence ID" value="CAL1393854.1"/>
    <property type="molecule type" value="Genomic_DNA"/>
</dbReference>
<dbReference type="Proteomes" id="UP001497516">
    <property type="component" value="Chromosome 6"/>
</dbReference>
<name>A0AAV2F6L2_9ROSI</name>
<feature type="region of interest" description="Disordered" evidence="1">
    <location>
        <begin position="94"/>
        <end position="200"/>
    </location>
</feature>
<sequence>MAKSPKLNLGRDHSAATQQKKTVTLPNGDGVMRKGTKLADRRMRENALVDNSLGDTLGPKEILPAFLGKMKEVEMEDSLTSVDVAPAPIRQRRLLLDDDSNDETLHAAPSKQTRRCLDPAAVADAPRQSRREPNVEEGKLNMGQPSPSAKRGKATARPRHSKPKDVASVKAKQSKPKQKKDKKGSLKEPSMYSSRECTPC</sequence>
<feature type="compositionally biased region" description="Basic residues" evidence="1">
    <location>
        <begin position="150"/>
        <end position="162"/>
    </location>
</feature>
<gene>
    <name evidence="2" type="ORF">LTRI10_LOCUS34395</name>
</gene>
<feature type="compositionally biased region" description="Polar residues" evidence="1">
    <location>
        <begin position="191"/>
        <end position="200"/>
    </location>
</feature>
<proteinExistence type="predicted"/>
<reference evidence="2 3" key="1">
    <citation type="submission" date="2024-04" db="EMBL/GenBank/DDBJ databases">
        <authorList>
            <person name="Fracassetti M."/>
        </authorList>
    </citation>
    <scope>NUCLEOTIDE SEQUENCE [LARGE SCALE GENOMIC DNA]</scope>
</reference>
<feature type="compositionally biased region" description="Polar residues" evidence="1">
    <location>
        <begin position="15"/>
        <end position="25"/>
    </location>
</feature>
<evidence type="ECO:0000313" key="2">
    <source>
        <dbReference type="EMBL" id="CAL1393854.1"/>
    </source>
</evidence>
<dbReference type="AlphaFoldDB" id="A0AAV2F6L2"/>
<protein>
    <submittedName>
        <fullName evidence="2">Uncharacterized protein</fullName>
    </submittedName>
</protein>
<organism evidence="2 3">
    <name type="scientific">Linum trigynum</name>
    <dbReference type="NCBI Taxonomy" id="586398"/>
    <lineage>
        <taxon>Eukaryota</taxon>
        <taxon>Viridiplantae</taxon>
        <taxon>Streptophyta</taxon>
        <taxon>Embryophyta</taxon>
        <taxon>Tracheophyta</taxon>
        <taxon>Spermatophyta</taxon>
        <taxon>Magnoliopsida</taxon>
        <taxon>eudicotyledons</taxon>
        <taxon>Gunneridae</taxon>
        <taxon>Pentapetalae</taxon>
        <taxon>rosids</taxon>
        <taxon>fabids</taxon>
        <taxon>Malpighiales</taxon>
        <taxon>Linaceae</taxon>
        <taxon>Linum</taxon>
    </lineage>
</organism>
<evidence type="ECO:0000313" key="3">
    <source>
        <dbReference type="Proteomes" id="UP001497516"/>
    </source>
</evidence>
<feature type="compositionally biased region" description="Basic and acidic residues" evidence="1">
    <location>
        <begin position="127"/>
        <end position="139"/>
    </location>
</feature>
<accession>A0AAV2F6L2</accession>